<evidence type="ECO:0000256" key="7">
    <source>
        <dbReference type="ARBA" id="ARBA00023268"/>
    </source>
</evidence>
<keyword evidence="5 10" id="KW-0658">Purine biosynthesis</keyword>
<evidence type="ECO:0000256" key="1">
    <source>
        <dbReference type="ARBA" id="ARBA00004844"/>
    </source>
</evidence>
<dbReference type="FunFam" id="3.40.140.20:FF:000001">
    <property type="entry name" value="Bifunctional purine biosynthesis protein PurH"/>
    <property type="match status" value="1"/>
</dbReference>
<dbReference type="PANTHER" id="PTHR11692">
    <property type="entry name" value="BIFUNCTIONAL PURINE BIOSYNTHESIS PROTEIN PURH"/>
    <property type="match status" value="1"/>
</dbReference>
<dbReference type="Pfam" id="PF02142">
    <property type="entry name" value="MGS"/>
    <property type="match status" value="1"/>
</dbReference>
<dbReference type="SMART" id="SM00798">
    <property type="entry name" value="AICARFT_IMPCHas"/>
    <property type="match status" value="1"/>
</dbReference>
<dbReference type="PROSITE" id="PS51855">
    <property type="entry name" value="MGS"/>
    <property type="match status" value="1"/>
</dbReference>
<keyword evidence="6 10" id="KW-0378">Hydrolase</keyword>
<dbReference type="InterPro" id="IPR016193">
    <property type="entry name" value="Cytidine_deaminase-like"/>
</dbReference>
<comment type="pathway">
    <text evidence="1 10">Purine metabolism; IMP biosynthesis via de novo pathway; IMP from 5-formamido-1-(5-phospho-D-ribosyl)imidazole-4-carboxamide: step 1/1.</text>
</comment>
<evidence type="ECO:0000313" key="12">
    <source>
        <dbReference type="EMBL" id="MBB6048966.1"/>
    </source>
</evidence>
<dbReference type="EC" id="3.5.4.10" evidence="10"/>
<sequence>MEYIKIKRALLSVSDKTGIVELAQALAARGVELVSTGGTAKALKDAGLAVRAIDELTGFPEMLEGRVKTLHPNVHGGILADRDKPEHLATIAEHGIGPIDLVVVNLYPFAKTIAKPDVTLEDAIENIDIGGPAMVRSAAKNHQGVAIVVDPTDYAQLLSENDGDGVSLTLRRKLMAKAYAHTAAYDSLIASYFEKQFVEPEAILPTTLRLSFEKVQDLRYGENPHQVAGFYKSSPIHGGGGGTEACIGNATRRDDSGKEVSFNNLYDLDGALELVKEFPDAPTAAIIKHANPCGCAQGETIAEAFVRAREADTISAFGGILAINQKFDLALAEQIVGLNNFLECIVAPDYDEAAIKKVVGGKKWGANLRLLQVEGIAGPGKDGYLLKQVVGGMLVSTRDYRPLSESELTVKSERQPTADELSELLFAWRCVKHIKSNAIVMTKGRAIRGVGAGQMNRVRSVRLAVEQAGEHGPGSVLASDAFFPFPDGPEVAAKAGVTAIIQPGGSVKDDETIALCNQYNIALVFTGVRHFRH</sequence>
<dbReference type="InterPro" id="IPR024051">
    <property type="entry name" value="AICAR_Tfase_dup_dom_sf"/>
</dbReference>
<dbReference type="NCBIfam" id="NF002049">
    <property type="entry name" value="PRK00881.1"/>
    <property type="match status" value="1"/>
</dbReference>
<dbReference type="PANTHER" id="PTHR11692:SF0">
    <property type="entry name" value="BIFUNCTIONAL PURINE BIOSYNTHESIS PROTEIN ATIC"/>
    <property type="match status" value="1"/>
</dbReference>
<evidence type="ECO:0000256" key="4">
    <source>
        <dbReference type="ARBA" id="ARBA00022679"/>
    </source>
</evidence>
<feature type="domain" description="MGS-like" evidence="11">
    <location>
        <begin position="1"/>
        <end position="149"/>
    </location>
</feature>
<proteinExistence type="inferred from homology"/>
<evidence type="ECO:0000313" key="13">
    <source>
        <dbReference type="Proteomes" id="UP000520814"/>
    </source>
</evidence>
<dbReference type="CDD" id="cd01421">
    <property type="entry name" value="IMPCH"/>
    <property type="match status" value="1"/>
</dbReference>
<dbReference type="EC" id="2.1.2.3" evidence="10"/>
<evidence type="ECO:0000259" key="11">
    <source>
        <dbReference type="PROSITE" id="PS51855"/>
    </source>
</evidence>
<name>A0A7W9SLR1_ARMRO</name>
<comment type="caution">
    <text evidence="12">The sequence shown here is derived from an EMBL/GenBank/DDBJ whole genome shotgun (WGS) entry which is preliminary data.</text>
</comment>
<dbReference type="Gene3D" id="3.40.140.20">
    <property type="match status" value="2"/>
</dbReference>
<evidence type="ECO:0000256" key="6">
    <source>
        <dbReference type="ARBA" id="ARBA00022801"/>
    </source>
</evidence>
<organism evidence="12 13">
    <name type="scientific">Armatimonas rosea</name>
    <dbReference type="NCBI Taxonomy" id="685828"/>
    <lineage>
        <taxon>Bacteria</taxon>
        <taxon>Bacillati</taxon>
        <taxon>Armatimonadota</taxon>
        <taxon>Armatimonadia</taxon>
        <taxon>Armatimonadales</taxon>
        <taxon>Armatimonadaceae</taxon>
        <taxon>Armatimonas</taxon>
    </lineage>
</organism>
<comment type="pathway">
    <text evidence="2 10">Purine metabolism; IMP biosynthesis via de novo pathway; 5-formamido-1-(5-phospho-D-ribosyl)imidazole-4-carboxamide from 5-amino-1-(5-phospho-D-ribosyl)imidazole-4-carboxamide (10-formyl THF route): step 1/1.</text>
</comment>
<keyword evidence="7 10" id="KW-0511">Multifunctional enzyme</keyword>
<comment type="catalytic activity">
    <reaction evidence="8 10">
        <text>(6R)-10-formyltetrahydrofolate + 5-amino-1-(5-phospho-beta-D-ribosyl)imidazole-4-carboxamide = 5-formamido-1-(5-phospho-D-ribosyl)imidazole-4-carboxamide + (6S)-5,6,7,8-tetrahydrofolate</text>
        <dbReference type="Rhea" id="RHEA:22192"/>
        <dbReference type="ChEBI" id="CHEBI:57453"/>
        <dbReference type="ChEBI" id="CHEBI:58467"/>
        <dbReference type="ChEBI" id="CHEBI:58475"/>
        <dbReference type="ChEBI" id="CHEBI:195366"/>
        <dbReference type="EC" id="2.1.2.3"/>
    </reaction>
</comment>
<comment type="domain">
    <text evidence="10">The IMP cyclohydrolase activity resides in the N-terminal region.</text>
</comment>
<comment type="catalytic activity">
    <reaction evidence="9 10">
        <text>IMP + H2O = 5-formamido-1-(5-phospho-D-ribosyl)imidazole-4-carboxamide</text>
        <dbReference type="Rhea" id="RHEA:18445"/>
        <dbReference type="ChEBI" id="CHEBI:15377"/>
        <dbReference type="ChEBI" id="CHEBI:58053"/>
        <dbReference type="ChEBI" id="CHEBI:58467"/>
        <dbReference type="EC" id="3.5.4.10"/>
    </reaction>
</comment>
<dbReference type="SUPFAM" id="SSF53927">
    <property type="entry name" value="Cytidine deaminase-like"/>
    <property type="match status" value="1"/>
</dbReference>
<dbReference type="SUPFAM" id="SSF52335">
    <property type="entry name" value="Methylglyoxal synthase-like"/>
    <property type="match status" value="1"/>
</dbReference>
<dbReference type="PIRSF" id="PIRSF000414">
    <property type="entry name" value="AICARFT_IMPCHas"/>
    <property type="match status" value="1"/>
</dbReference>
<dbReference type="FunFam" id="3.40.50.1380:FF:000001">
    <property type="entry name" value="Bifunctional purine biosynthesis protein PurH"/>
    <property type="match status" value="1"/>
</dbReference>
<dbReference type="InterPro" id="IPR036914">
    <property type="entry name" value="MGS-like_dom_sf"/>
</dbReference>
<evidence type="ECO:0000256" key="8">
    <source>
        <dbReference type="ARBA" id="ARBA00050488"/>
    </source>
</evidence>
<keyword evidence="13" id="KW-1185">Reference proteome</keyword>
<evidence type="ECO:0000256" key="5">
    <source>
        <dbReference type="ARBA" id="ARBA00022755"/>
    </source>
</evidence>
<dbReference type="RefSeq" id="WP_221289783.1">
    <property type="nucleotide sequence ID" value="NZ_JACHGW010000001.1"/>
</dbReference>
<dbReference type="Gene3D" id="3.40.50.1380">
    <property type="entry name" value="Methylglyoxal synthase-like domain"/>
    <property type="match status" value="1"/>
</dbReference>
<protein>
    <recommendedName>
        <fullName evidence="10">Bifunctional purine biosynthesis protein PurH</fullName>
    </recommendedName>
    <domain>
        <recommendedName>
            <fullName evidence="10">Phosphoribosylaminoimidazolecarboxamide formyltransferase</fullName>
            <ecNumber evidence="10">2.1.2.3</ecNumber>
        </recommendedName>
        <alternativeName>
            <fullName evidence="10">AICAR transformylase</fullName>
        </alternativeName>
    </domain>
    <domain>
        <recommendedName>
            <fullName evidence="10">IMP cyclohydrolase</fullName>
            <ecNumber evidence="10">3.5.4.10</ecNumber>
        </recommendedName>
        <alternativeName>
            <fullName evidence="10">ATIC</fullName>
        </alternativeName>
        <alternativeName>
            <fullName evidence="10">IMP synthase</fullName>
        </alternativeName>
        <alternativeName>
            <fullName evidence="10">Inosinicase</fullName>
        </alternativeName>
    </domain>
</protein>
<dbReference type="UniPathway" id="UPA00074">
    <property type="reaction ID" value="UER00133"/>
</dbReference>
<dbReference type="EMBL" id="JACHGW010000001">
    <property type="protein sequence ID" value="MBB6048966.1"/>
    <property type="molecule type" value="Genomic_DNA"/>
</dbReference>
<keyword evidence="4 10" id="KW-0808">Transferase</keyword>
<dbReference type="GO" id="GO:0004643">
    <property type="term" value="F:phosphoribosylaminoimidazolecarboxamide formyltransferase activity"/>
    <property type="evidence" value="ECO:0007669"/>
    <property type="project" value="UniProtKB-UniRule"/>
</dbReference>
<evidence type="ECO:0000256" key="9">
    <source>
        <dbReference type="ARBA" id="ARBA00050687"/>
    </source>
</evidence>
<dbReference type="HAMAP" id="MF_00139">
    <property type="entry name" value="PurH"/>
    <property type="match status" value="1"/>
</dbReference>
<dbReference type="GO" id="GO:0003937">
    <property type="term" value="F:IMP cyclohydrolase activity"/>
    <property type="evidence" value="ECO:0007669"/>
    <property type="project" value="UniProtKB-UniRule"/>
</dbReference>
<evidence type="ECO:0000256" key="2">
    <source>
        <dbReference type="ARBA" id="ARBA00004954"/>
    </source>
</evidence>
<dbReference type="InterPro" id="IPR011607">
    <property type="entry name" value="MGS-like_dom"/>
</dbReference>
<evidence type="ECO:0000256" key="10">
    <source>
        <dbReference type="HAMAP-Rule" id="MF_00139"/>
    </source>
</evidence>
<dbReference type="Proteomes" id="UP000520814">
    <property type="component" value="Unassembled WGS sequence"/>
</dbReference>
<gene>
    <name evidence="10" type="primary">purH</name>
    <name evidence="12" type="ORF">HNQ39_000728</name>
</gene>
<evidence type="ECO:0000256" key="3">
    <source>
        <dbReference type="ARBA" id="ARBA00007667"/>
    </source>
</evidence>
<dbReference type="GO" id="GO:0005829">
    <property type="term" value="C:cytosol"/>
    <property type="evidence" value="ECO:0007669"/>
    <property type="project" value="TreeGrafter"/>
</dbReference>
<dbReference type="InterPro" id="IPR002695">
    <property type="entry name" value="PurH-like"/>
</dbReference>
<reference evidence="12 13" key="1">
    <citation type="submission" date="2020-08" db="EMBL/GenBank/DDBJ databases">
        <title>Genomic Encyclopedia of Type Strains, Phase IV (KMG-IV): sequencing the most valuable type-strain genomes for metagenomic binning, comparative biology and taxonomic classification.</title>
        <authorList>
            <person name="Goeker M."/>
        </authorList>
    </citation>
    <scope>NUCLEOTIDE SEQUENCE [LARGE SCALE GENOMIC DNA]</scope>
    <source>
        <strain evidence="12 13">DSM 23562</strain>
    </source>
</reference>
<dbReference type="NCBIfam" id="TIGR00355">
    <property type="entry name" value="purH"/>
    <property type="match status" value="1"/>
</dbReference>
<dbReference type="AlphaFoldDB" id="A0A7W9SLR1"/>
<dbReference type="GO" id="GO:0006189">
    <property type="term" value="P:'de novo' IMP biosynthetic process"/>
    <property type="evidence" value="ECO:0007669"/>
    <property type="project" value="UniProtKB-UniRule"/>
</dbReference>
<comment type="similarity">
    <text evidence="3 10">Belongs to the PurH family.</text>
</comment>
<accession>A0A7W9SLR1</accession>
<dbReference type="SMART" id="SM00851">
    <property type="entry name" value="MGS"/>
    <property type="match status" value="1"/>
</dbReference>
<dbReference type="Pfam" id="PF01808">
    <property type="entry name" value="AICARFT_IMPCHas"/>
    <property type="match status" value="1"/>
</dbReference>